<keyword evidence="6 8" id="KW-1133">Transmembrane helix</keyword>
<evidence type="ECO:0000256" key="2">
    <source>
        <dbReference type="ARBA" id="ARBA00010145"/>
    </source>
</evidence>
<evidence type="ECO:0000256" key="1">
    <source>
        <dbReference type="ARBA" id="ARBA00004651"/>
    </source>
</evidence>
<gene>
    <name evidence="10" type="ORF">C7U55_05865</name>
    <name evidence="9" type="ORF">LJD69_02250</name>
</gene>
<keyword evidence="5 8" id="KW-0812">Transmembrane</keyword>
<sequence length="307" mass="34406">MDIMVVFQTMLKLFLLLVLGFVLFKCHIFDEYTNKKISALIVNVASPMLIISSIAGVEGNDKSIVFLMIGAGILMYIGFIILGKIINRIFPFPKKDWPVYECMVVFANTGFMGYPVLLDVFGQEAVFYASLIHMAFNFFVYTYAIMCLTKSDDSEFKLNFKQLLTPGIVLIFIGILIYLFDMQLPSVLMDTINSVGSLTAPLSMMMIGSSLAVYPIKDSFTDWRSYVFAFVRLIIVPFVTMIVCRLLHINPYYANITIITNAMPVGSMVLMLATQYNANVKIVTKNIVVSTLLSVITIPIVVATMLL</sequence>
<evidence type="ECO:0000256" key="8">
    <source>
        <dbReference type="SAM" id="Phobius"/>
    </source>
</evidence>
<proteinExistence type="inferred from homology"/>
<keyword evidence="4" id="KW-1003">Cell membrane</keyword>
<feature type="transmembrane region" description="Helical" evidence="8">
    <location>
        <begin position="286"/>
        <end position="306"/>
    </location>
</feature>
<feature type="transmembrane region" description="Helical" evidence="8">
    <location>
        <begin position="226"/>
        <end position="248"/>
    </location>
</feature>
<dbReference type="GO" id="GO:0055085">
    <property type="term" value="P:transmembrane transport"/>
    <property type="evidence" value="ECO:0007669"/>
    <property type="project" value="InterPro"/>
</dbReference>
<dbReference type="Proteomes" id="UP001198439">
    <property type="component" value="Unassembled WGS sequence"/>
</dbReference>
<reference evidence="10" key="2">
    <citation type="journal article" date="2019" name="Int. J. Syst. Evol. Microbiol.">
        <title>Faecalibacillus intestinalis gen. nov., sp. nov. and Faecalibacillus faecis sp. nov., isolated from human faeces.</title>
        <authorList>
            <person name="Seo B."/>
            <person name="Jeon K."/>
            <person name="Baek I."/>
            <person name="Lee Y.M."/>
            <person name="Baek K."/>
            <person name="Ko G."/>
        </authorList>
    </citation>
    <scope>NUCLEOTIDE SEQUENCE</scope>
    <source>
        <strain evidence="10">SNUG30370</strain>
    </source>
</reference>
<evidence type="ECO:0000313" key="9">
    <source>
        <dbReference type="EMBL" id="MCB8609417.1"/>
    </source>
</evidence>
<dbReference type="InterPro" id="IPR038770">
    <property type="entry name" value="Na+/solute_symporter_sf"/>
</dbReference>
<keyword evidence="3" id="KW-0813">Transport</keyword>
<protein>
    <submittedName>
        <fullName evidence="9">AEC family transporter</fullName>
    </submittedName>
</protein>
<evidence type="ECO:0000313" key="11">
    <source>
        <dbReference type="Proteomes" id="UP000241201"/>
    </source>
</evidence>
<comment type="subcellular location">
    <subcellularLocation>
        <location evidence="1">Cell membrane</location>
        <topology evidence="1">Multi-pass membrane protein</topology>
    </subcellularLocation>
</comment>
<reference evidence="11" key="1">
    <citation type="submission" date="2018-03" db="EMBL/GenBank/DDBJ databases">
        <title>Lachnoclostridium SNUG30370 gen.nov., sp.nov., isolated from human faeces.</title>
        <authorList>
            <person name="Seo B."/>
            <person name="Jeon K."/>
            <person name="Ko G."/>
        </authorList>
    </citation>
    <scope>NUCLEOTIDE SEQUENCE [LARGE SCALE GENOMIC DNA]</scope>
    <source>
        <strain evidence="11">SNUG30370</strain>
    </source>
</reference>
<accession>A0A2T3FZT0</accession>
<name>A0A2T3FZT0_9FIRM</name>
<organism evidence="10 11">
    <name type="scientific">Faecalibacillus faecis</name>
    <dbReference type="NCBI Taxonomy" id="1982628"/>
    <lineage>
        <taxon>Bacteria</taxon>
        <taxon>Bacillati</taxon>
        <taxon>Bacillota</taxon>
        <taxon>Erysipelotrichia</taxon>
        <taxon>Erysipelotrichales</taxon>
        <taxon>Coprobacillaceae</taxon>
        <taxon>Faecalibacillus</taxon>
    </lineage>
</organism>
<feature type="transmembrane region" description="Helical" evidence="8">
    <location>
        <begin position="97"/>
        <end position="114"/>
    </location>
</feature>
<evidence type="ECO:0000256" key="6">
    <source>
        <dbReference type="ARBA" id="ARBA00022989"/>
    </source>
</evidence>
<dbReference type="PANTHER" id="PTHR36838:SF1">
    <property type="entry name" value="SLR1864 PROTEIN"/>
    <property type="match status" value="1"/>
</dbReference>
<feature type="transmembrane region" description="Helical" evidence="8">
    <location>
        <begin position="160"/>
        <end position="180"/>
    </location>
</feature>
<keyword evidence="7 8" id="KW-0472">Membrane</keyword>
<evidence type="ECO:0000256" key="4">
    <source>
        <dbReference type="ARBA" id="ARBA00022475"/>
    </source>
</evidence>
<feature type="transmembrane region" description="Helical" evidence="8">
    <location>
        <begin position="126"/>
        <end position="148"/>
    </location>
</feature>
<comment type="caution">
    <text evidence="10">The sequence shown here is derived from an EMBL/GenBank/DDBJ whole genome shotgun (WGS) entry which is preliminary data.</text>
</comment>
<evidence type="ECO:0000256" key="5">
    <source>
        <dbReference type="ARBA" id="ARBA00022692"/>
    </source>
</evidence>
<reference evidence="9" key="3">
    <citation type="submission" date="2021-10" db="EMBL/GenBank/DDBJ databases">
        <title>Collection of gut derived symbiotic bacterial strains cultured from healthy donors.</title>
        <authorList>
            <person name="Lin H."/>
            <person name="Littmann E."/>
            <person name="Kohout C."/>
            <person name="Pamer E.G."/>
        </authorList>
    </citation>
    <scope>NUCLEOTIDE SEQUENCE</scope>
    <source>
        <strain evidence="9">DFI.4.48</strain>
    </source>
</reference>
<keyword evidence="11" id="KW-1185">Reference proteome</keyword>
<feature type="transmembrane region" description="Helical" evidence="8">
    <location>
        <begin position="254"/>
        <end position="274"/>
    </location>
</feature>
<dbReference type="AlphaFoldDB" id="A0A2T3FZT0"/>
<evidence type="ECO:0000313" key="10">
    <source>
        <dbReference type="EMBL" id="PST40789.1"/>
    </source>
</evidence>
<dbReference type="Gene3D" id="1.20.1530.20">
    <property type="match status" value="1"/>
</dbReference>
<dbReference type="EMBL" id="PYLP01000005">
    <property type="protein sequence ID" value="PST40789.1"/>
    <property type="molecule type" value="Genomic_DNA"/>
</dbReference>
<evidence type="ECO:0000256" key="3">
    <source>
        <dbReference type="ARBA" id="ARBA00022448"/>
    </source>
</evidence>
<feature type="transmembrane region" description="Helical" evidence="8">
    <location>
        <begin position="192"/>
        <end position="214"/>
    </location>
</feature>
<dbReference type="GO" id="GO:0005886">
    <property type="term" value="C:plasma membrane"/>
    <property type="evidence" value="ECO:0007669"/>
    <property type="project" value="UniProtKB-SubCell"/>
</dbReference>
<feature type="transmembrane region" description="Helical" evidence="8">
    <location>
        <begin position="37"/>
        <end position="57"/>
    </location>
</feature>
<feature type="transmembrane region" description="Helical" evidence="8">
    <location>
        <begin position="63"/>
        <end position="85"/>
    </location>
</feature>
<dbReference type="Proteomes" id="UP000241201">
    <property type="component" value="Unassembled WGS sequence"/>
</dbReference>
<dbReference type="EMBL" id="JAJDKZ010000004">
    <property type="protein sequence ID" value="MCB8609417.1"/>
    <property type="molecule type" value="Genomic_DNA"/>
</dbReference>
<dbReference type="InterPro" id="IPR004776">
    <property type="entry name" value="Mem_transp_PIN-like"/>
</dbReference>
<evidence type="ECO:0000256" key="7">
    <source>
        <dbReference type="ARBA" id="ARBA00023136"/>
    </source>
</evidence>
<feature type="transmembrane region" description="Helical" evidence="8">
    <location>
        <begin position="6"/>
        <end position="25"/>
    </location>
</feature>
<dbReference type="GeneID" id="77470619"/>
<dbReference type="PANTHER" id="PTHR36838">
    <property type="entry name" value="AUXIN EFFLUX CARRIER FAMILY PROTEIN"/>
    <property type="match status" value="1"/>
</dbReference>
<comment type="similarity">
    <text evidence="2">Belongs to the auxin efflux carrier (TC 2.A.69) family.</text>
</comment>
<dbReference type="RefSeq" id="WP_106987776.1">
    <property type="nucleotide sequence ID" value="NZ_JAJDKR010000005.1"/>
</dbReference>
<dbReference type="Pfam" id="PF03547">
    <property type="entry name" value="Mem_trans"/>
    <property type="match status" value="1"/>
</dbReference>